<dbReference type="EMBL" id="JACBNQ010000005">
    <property type="protein sequence ID" value="NYB73963.1"/>
    <property type="molecule type" value="Genomic_DNA"/>
</dbReference>
<dbReference type="SUPFAM" id="SSF81606">
    <property type="entry name" value="PP2C-like"/>
    <property type="match status" value="1"/>
</dbReference>
<evidence type="ECO:0000313" key="5">
    <source>
        <dbReference type="Proteomes" id="UP000611629"/>
    </source>
</evidence>
<dbReference type="RefSeq" id="WP_179237652.1">
    <property type="nucleotide sequence ID" value="NZ_JACBNQ010000005.1"/>
</dbReference>
<dbReference type="PANTHER" id="PTHR43156:SF2">
    <property type="entry name" value="STAGE II SPORULATION PROTEIN E"/>
    <property type="match status" value="1"/>
</dbReference>
<organism evidence="4 5">
    <name type="scientific">Sedimentibacter hydroxybenzoicus DSM 7310</name>
    <dbReference type="NCBI Taxonomy" id="1123245"/>
    <lineage>
        <taxon>Bacteria</taxon>
        <taxon>Bacillati</taxon>
        <taxon>Bacillota</taxon>
        <taxon>Tissierellia</taxon>
        <taxon>Sedimentibacter</taxon>
    </lineage>
</organism>
<accession>A0A974BIZ5</accession>
<proteinExistence type="predicted"/>
<feature type="domain" description="PPM-type phosphatase" evidence="3">
    <location>
        <begin position="317"/>
        <end position="525"/>
    </location>
</feature>
<keyword evidence="5" id="KW-1185">Reference proteome</keyword>
<evidence type="ECO:0000256" key="2">
    <source>
        <dbReference type="SAM" id="Phobius"/>
    </source>
</evidence>
<feature type="transmembrane region" description="Helical" evidence="2">
    <location>
        <begin position="67"/>
        <end position="94"/>
    </location>
</feature>
<evidence type="ECO:0000259" key="3">
    <source>
        <dbReference type="SMART" id="SM00331"/>
    </source>
</evidence>
<keyword evidence="2" id="KW-0472">Membrane</keyword>
<dbReference type="Gene3D" id="3.60.40.10">
    <property type="entry name" value="PPM-type phosphatase domain"/>
    <property type="match status" value="1"/>
</dbReference>
<protein>
    <submittedName>
        <fullName evidence="4">SpoIIE family protein phosphatase</fullName>
    </submittedName>
</protein>
<keyword evidence="2" id="KW-0812">Transmembrane</keyword>
<evidence type="ECO:0000256" key="1">
    <source>
        <dbReference type="ARBA" id="ARBA00022801"/>
    </source>
</evidence>
<name>A0A974BIZ5_SEDHY</name>
<dbReference type="AlphaFoldDB" id="A0A974BIZ5"/>
<sequence length="526" mass="59208">MIGKTNDKSFSLNFFENIVKNELEHIKQNLIIFLVCFLVARQNIIHEIFPFAIIAFSVYSFNKGASLSLLIITISAVLSVKFNFVYIIILLAVYAYFINKKGDKTILAAAGYSAMVLMVSKTTILVADGFSKNGLILNIFETFFIFSAIILSNEVIKIIRGVRNGTKKINVHRFKRDIKKPLKSELVKNKDDDSLNHTNDKHIRNEAAATVASTITNIDEYKKSKYINIFSEKAKIKIREQLLWHNINIKFFEVVSYNKNSIILSLTVKTEKSPEEVESSIELIVRNVSGVKLKCTERVIVSPNYYVFKFKNIKRIKIRTYSATATKDGSIVSGDNFAHAARADKYYTVLCDGIGSGEEACSESNSAVDLLSKFLYTDFTEEQILRTLNSILMLKLGDERFVTFDLNIIDYGSKEMRVYKAGAAPTYIISNKSVDKISGKSLPLGILDNFEYSSFKKNIHIGDIIIMVSDGITDSIGMDEKKNLDKYLELLVKKDPQTIANSILSYALRGQDSVIDDMTVLVTKVG</sequence>
<feature type="transmembrane region" description="Helical" evidence="2">
    <location>
        <begin position="30"/>
        <end position="61"/>
    </location>
</feature>
<evidence type="ECO:0000313" key="4">
    <source>
        <dbReference type="EMBL" id="NYB73963.1"/>
    </source>
</evidence>
<keyword evidence="1" id="KW-0378">Hydrolase</keyword>
<keyword evidence="2" id="KW-1133">Transmembrane helix</keyword>
<dbReference type="InterPro" id="IPR001932">
    <property type="entry name" value="PPM-type_phosphatase-like_dom"/>
</dbReference>
<feature type="transmembrane region" description="Helical" evidence="2">
    <location>
        <begin position="106"/>
        <end position="127"/>
    </location>
</feature>
<gene>
    <name evidence="4" type="ORF">HZF24_07390</name>
</gene>
<dbReference type="SMART" id="SM00331">
    <property type="entry name" value="PP2C_SIG"/>
    <property type="match status" value="1"/>
</dbReference>
<dbReference type="Pfam" id="PF07228">
    <property type="entry name" value="SpoIIE"/>
    <property type="match status" value="1"/>
</dbReference>
<feature type="transmembrane region" description="Helical" evidence="2">
    <location>
        <begin position="133"/>
        <end position="151"/>
    </location>
</feature>
<dbReference type="Proteomes" id="UP000611629">
    <property type="component" value="Unassembled WGS sequence"/>
</dbReference>
<comment type="caution">
    <text evidence="4">The sequence shown here is derived from an EMBL/GenBank/DDBJ whole genome shotgun (WGS) entry which is preliminary data.</text>
</comment>
<dbReference type="PANTHER" id="PTHR43156">
    <property type="entry name" value="STAGE II SPORULATION PROTEIN E-RELATED"/>
    <property type="match status" value="1"/>
</dbReference>
<dbReference type="GO" id="GO:0016791">
    <property type="term" value="F:phosphatase activity"/>
    <property type="evidence" value="ECO:0007669"/>
    <property type="project" value="TreeGrafter"/>
</dbReference>
<dbReference type="InterPro" id="IPR052016">
    <property type="entry name" value="Bact_Sigma-Reg"/>
</dbReference>
<dbReference type="InterPro" id="IPR036457">
    <property type="entry name" value="PPM-type-like_dom_sf"/>
</dbReference>
<reference evidence="4" key="1">
    <citation type="submission" date="2020-07" db="EMBL/GenBank/DDBJ databases">
        <title>Genomic analysis of a strain of Sedimentibacter Hydroxybenzoicus DSM7310.</title>
        <authorList>
            <person name="Ma S."/>
        </authorList>
    </citation>
    <scope>NUCLEOTIDE SEQUENCE</scope>
    <source>
        <strain evidence="4">DSM 7310</strain>
    </source>
</reference>